<evidence type="ECO:0000256" key="1">
    <source>
        <dbReference type="ARBA" id="ARBA00001971"/>
    </source>
</evidence>
<comment type="caution">
    <text evidence="9">The sequence shown here is derived from an EMBL/GenBank/DDBJ whole genome shotgun (WGS) entry which is preliminary data.</text>
</comment>
<dbReference type="Proteomes" id="UP000243579">
    <property type="component" value="Unassembled WGS sequence"/>
</dbReference>
<feature type="region of interest" description="Disordered" evidence="8">
    <location>
        <begin position="1"/>
        <end position="28"/>
    </location>
</feature>
<keyword evidence="7" id="KW-0503">Monooxygenase</keyword>
<dbReference type="GO" id="GO:0005506">
    <property type="term" value="F:iron ion binding"/>
    <property type="evidence" value="ECO:0007669"/>
    <property type="project" value="InterPro"/>
</dbReference>
<reference evidence="9 10" key="1">
    <citation type="journal article" date="2014" name="Genome Biol. Evol.">
        <title>The secreted proteins of Achlya hypogyna and Thraustotheca clavata identify the ancestral oomycete secretome and reveal gene acquisitions by horizontal gene transfer.</title>
        <authorList>
            <person name="Misner I."/>
            <person name="Blouin N."/>
            <person name="Leonard G."/>
            <person name="Richards T.A."/>
            <person name="Lane C.E."/>
        </authorList>
    </citation>
    <scope>NUCLEOTIDE SEQUENCE [LARGE SCALE GENOMIC DNA]</scope>
    <source>
        <strain evidence="9 10">ATCC 48635</strain>
    </source>
</reference>
<evidence type="ECO:0000256" key="2">
    <source>
        <dbReference type="ARBA" id="ARBA00010617"/>
    </source>
</evidence>
<keyword evidence="6" id="KW-0408">Iron</keyword>
<evidence type="ECO:0000256" key="3">
    <source>
        <dbReference type="ARBA" id="ARBA00022617"/>
    </source>
</evidence>
<keyword evidence="3" id="KW-0349">Heme</keyword>
<feature type="compositionally biased region" description="Polar residues" evidence="8">
    <location>
        <begin position="1"/>
        <end position="10"/>
    </location>
</feature>
<protein>
    <submittedName>
        <fullName evidence="9">Cytochrome P450</fullName>
    </submittedName>
</protein>
<evidence type="ECO:0000256" key="8">
    <source>
        <dbReference type="SAM" id="MobiDB-lite"/>
    </source>
</evidence>
<dbReference type="STRING" id="1202772.A0A1V9YGK9"/>
<keyword evidence="4" id="KW-0479">Metal-binding</keyword>
<evidence type="ECO:0000256" key="5">
    <source>
        <dbReference type="ARBA" id="ARBA00023002"/>
    </source>
</evidence>
<dbReference type="AlphaFoldDB" id="A0A1V9YGK9"/>
<evidence type="ECO:0000256" key="4">
    <source>
        <dbReference type="ARBA" id="ARBA00022723"/>
    </source>
</evidence>
<evidence type="ECO:0000313" key="9">
    <source>
        <dbReference type="EMBL" id="OQR84830.1"/>
    </source>
</evidence>
<gene>
    <name evidence="9" type="ORF">ACHHYP_12773</name>
</gene>
<evidence type="ECO:0000256" key="6">
    <source>
        <dbReference type="ARBA" id="ARBA00023004"/>
    </source>
</evidence>
<proteinExistence type="inferred from homology"/>
<dbReference type="PANTHER" id="PTHR24286:SF24">
    <property type="entry name" value="LANOSTEROL 14-ALPHA DEMETHYLASE"/>
    <property type="match status" value="1"/>
</dbReference>
<keyword evidence="10" id="KW-1185">Reference proteome</keyword>
<dbReference type="PANTHER" id="PTHR24286">
    <property type="entry name" value="CYTOCHROME P450 26"/>
    <property type="match status" value="1"/>
</dbReference>
<keyword evidence="5" id="KW-0560">Oxidoreductase</keyword>
<dbReference type="Pfam" id="PF00067">
    <property type="entry name" value="p450"/>
    <property type="match status" value="1"/>
</dbReference>
<dbReference type="Gene3D" id="1.10.630.10">
    <property type="entry name" value="Cytochrome P450"/>
    <property type="match status" value="1"/>
</dbReference>
<dbReference type="GO" id="GO:0016705">
    <property type="term" value="F:oxidoreductase activity, acting on paired donors, with incorporation or reduction of molecular oxygen"/>
    <property type="evidence" value="ECO:0007669"/>
    <property type="project" value="InterPro"/>
</dbReference>
<evidence type="ECO:0000256" key="7">
    <source>
        <dbReference type="ARBA" id="ARBA00023033"/>
    </source>
</evidence>
<comment type="similarity">
    <text evidence="2">Belongs to the cytochrome P450 family.</text>
</comment>
<accession>A0A1V9YGK9</accession>
<dbReference type="InterPro" id="IPR001128">
    <property type="entry name" value="Cyt_P450"/>
</dbReference>
<dbReference type="EMBL" id="JNBR01001833">
    <property type="protein sequence ID" value="OQR84830.1"/>
    <property type="molecule type" value="Genomic_DNA"/>
</dbReference>
<dbReference type="GO" id="GO:0004497">
    <property type="term" value="F:monooxygenase activity"/>
    <property type="evidence" value="ECO:0007669"/>
    <property type="project" value="UniProtKB-KW"/>
</dbReference>
<dbReference type="GO" id="GO:0020037">
    <property type="term" value="F:heme binding"/>
    <property type="evidence" value="ECO:0007669"/>
    <property type="project" value="InterPro"/>
</dbReference>
<dbReference type="OrthoDB" id="79250at2759"/>
<name>A0A1V9YGK9_ACHHY</name>
<dbReference type="GO" id="GO:0016125">
    <property type="term" value="P:sterol metabolic process"/>
    <property type="evidence" value="ECO:0007669"/>
    <property type="project" value="TreeGrafter"/>
</dbReference>
<sequence length="468" mass="51600">MGNNGSTSAASVGAIDEHVETELPSEQRAATVQRELEFVHDMRNGMVRARDTLGDHFLLKSLGQDVAGFCGPVMLAEYEAHEAAGRIARGAATPPGLHQLFGRILSMMDGEAHAQRKAALLVAFEPAHIAAYAPVIRKVVESAHASWVAKESVISLALESNRLVFKISLVVLLGVTDDIVEPYRLLFQDFSASWRRSFMSADPLALACRKRVIAELLMPALEASKARVKENRSLPCALDVLVAQTSLTDEELLDESFHFLFAGGGTQCLVTNTITAGIVFTQAREKLLAARDAFFVKYPCDDDRWAHLNDLGYMNDFLREVKRFYVAGLTETFGRVTEDFAVTTPDGVVNVPKGALAVAGLEATSKHPRVWANPATFDPDRFATHHETGFSLCPHGFGSHRNRRCAGESLAHLILQSSLLSLLHYTWQMVPSQSYELDQTLSTPVPLGQLMAHHFHRRTEGNEDMEFF</sequence>
<organism evidence="9 10">
    <name type="scientific">Achlya hypogyna</name>
    <name type="common">Oomycete</name>
    <name type="synonym">Protoachlya hypogyna</name>
    <dbReference type="NCBI Taxonomy" id="1202772"/>
    <lineage>
        <taxon>Eukaryota</taxon>
        <taxon>Sar</taxon>
        <taxon>Stramenopiles</taxon>
        <taxon>Oomycota</taxon>
        <taxon>Saprolegniomycetes</taxon>
        <taxon>Saprolegniales</taxon>
        <taxon>Achlyaceae</taxon>
        <taxon>Achlya</taxon>
    </lineage>
</organism>
<evidence type="ECO:0000313" key="10">
    <source>
        <dbReference type="Proteomes" id="UP000243579"/>
    </source>
</evidence>
<comment type="cofactor">
    <cofactor evidence="1">
        <name>heme</name>
        <dbReference type="ChEBI" id="CHEBI:30413"/>
    </cofactor>
</comment>
<dbReference type="SUPFAM" id="SSF48264">
    <property type="entry name" value="Cytochrome P450"/>
    <property type="match status" value="1"/>
</dbReference>
<dbReference type="InterPro" id="IPR036396">
    <property type="entry name" value="Cyt_P450_sf"/>
</dbReference>